<keyword evidence="1" id="KW-0812">Transmembrane</keyword>
<accession>A0A0F9E272</accession>
<feature type="transmembrane region" description="Helical" evidence="1">
    <location>
        <begin position="30"/>
        <end position="50"/>
    </location>
</feature>
<evidence type="ECO:0000256" key="1">
    <source>
        <dbReference type="SAM" id="Phobius"/>
    </source>
</evidence>
<reference evidence="2" key="1">
    <citation type="journal article" date="2015" name="Nature">
        <title>Complex archaea that bridge the gap between prokaryotes and eukaryotes.</title>
        <authorList>
            <person name="Spang A."/>
            <person name="Saw J.H."/>
            <person name="Jorgensen S.L."/>
            <person name="Zaremba-Niedzwiedzka K."/>
            <person name="Martijn J."/>
            <person name="Lind A.E."/>
            <person name="van Eijk R."/>
            <person name="Schleper C."/>
            <person name="Guy L."/>
            <person name="Ettema T.J."/>
        </authorList>
    </citation>
    <scope>NUCLEOTIDE SEQUENCE</scope>
</reference>
<organism evidence="2">
    <name type="scientific">marine sediment metagenome</name>
    <dbReference type="NCBI Taxonomy" id="412755"/>
    <lineage>
        <taxon>unclassified sequences</taxon>
        <taxon>metagenomes</taxon>
        <taxon>ecological metagenomes</taxon>
    </lineage>
</organism>
<comment type="caution">
    <text evidence="2">The sequence shown here is derived from an EMBL/GenBank/DDBJ whole genome shotgun (WGS) entry which is preliminary data.</text>
</comment>
<dbReference type="AlphaFoldDB" id="A0A0F9E272"/>
<dbReference type="EMBL" id="LAZR01029227">
    <property type="protein sequence ID" value="KKL60211.1"/>
    <property type="molecule type" value="Genomic_DNA"/>
</dbReference>
<protein>
    <submittedName>
        <fullName evidence="2">Uncharacterized protein</fullName>
    </submittedName>
</protein>
<evidence type="ECO:0000313" key="2">
    <source>
        <dbReference type="EMBL" id="KKL60211.1"/>
    </source>
</evidence>
<keyword evidence="1" id="KW-1133">Transmembrane helix</keyword>
<keyword evidence="1" id="KW-0472">Membrane</keyword>
<proteinExistence type="predicted"/>
<gene>
    <name evidence="2" type="ORF">LCGC14_2207630</name>
</gene>
<name>A0A0F9E272_9ZZZZ</name>
<sequence>MNRRYLIFVSWFVVHGVAFSLVEQFAEYKYAVAYMLCIIAAGIMMIYFHIDQN</sequence>